<evidence type="ECO:0000313" key="3">
    <source>
        <dbReference type="Proteomes" id="UP000054783"/>
    </source>
</evidence>
<name>A0A0V1A4U3_9BILA</name>
<gene>
    <name evidence="2" type="ORF">T12_9401</name>
</gene>
<sequence length="70" mass="8172">MKGGKTYGSNPGQKMEKTVKRRRSATYYWLVMAVRDNCKLSLEKVITFHCAIPIQSDVTEQFDWLIFELI</sequence>
<protein>
    <submittedName>
        <fullName evidence="2">Uncharacterized protein</fullName>
    </submittedName>
</protein>
<reference evidence="2 3" key="1">
    <citation type="submission" date="2015-01" db="EMBL/GenBank/DDBJ databases">
        <title>Evolution of Trichinella species and genotypes.</title>
        <authorList>
            <person name="Korhonen P.K."/>
            <person name="Edoardo P."/>
            <person name="Giuseppe L.R."/>
            <person name="Gasser R.B."/>
        </authorList>
    </citation>
    <scope>NUCLEOTIDE SEQUENCE [LARGE SCALE GENOMIC DNA]</scope>
    <source>
        <strain evidence="2">ISS2496</strain>
    </source>
</reference>
<comment type="caution">
    <text evidence="2">The sequence shown here is derived from an EMBL/GenBank/DDBJ whole genome shotgun (WGS) entry which is preliminary data.</text>
</comment>
<proteinExistence type="predicted"/>
<accession>A0A0V1A4U3</accession>
<keyword evidence="3" id="KW-1185">Reference proteome</keyword>
<dbReference type="Proteomes" id="UP000054783">
    <property type="component" value="Unassembled WGS sequence"/>
</dbReference>
<evidence type="ECO:0000313" key="2">
    <source>
        <dbReference type="EMBL" id="KRY19863.1"/>
    </source>
</evidence>
<organism evidence="2 3">
    <name type="scientific">Trichinella patagoniensis</name>
    <dbReference type="NCBI Taxonomy" id="990121"/>
    <lineage>
        <taxon>Eukaryota</taxon>
        <taxon>Metazoa</taxon>
        <taxon>Ecdysozoa</taxon>
        <taxon>Nematoda</taxon>
        <taxon>Enoplea</taxon>
        <taxon>Dorylaimia</taxon>
        <taxon>Trichinellida</taxon>
        <taxon>Trichinellidae</taxon>
        <taxon>Trichinella</taxon>
    </lineage>
</organism>
<dbReference type="EMBL" id="JYDQ01000031">
    <property type="protein sequence ID" value="KRY19863.1"/>
    <property type="molecule type" value="Genomic_DNA"/>
</dbReference>
<evidence type="ECO:0000256" key="1">
    <source>
        <dbReference type="SAM" id="MobiDB-lite"/>
    </source>
</evidence>
<feature type="region of interest" description="Disordered" evidence="1">
    <location>
        <begin position="1"/>
        <end position="21"/>
    </location>
</feature>
<dbReference type="AlphaFoldDB" id="A0A0V1A4U3"/>